<name>A0ABD0K4T2_9CAEN</name>
<dbReference type="PANTHER" id="PTHR45692">
    <property type="entry name" value="G_PROTEIN_RECEP_F2_4 DOMAIN-CONTAINING PROTEIN"/>
    <property type="match status" value="1"/>
</dbReference>
<feature type="transmembrane region" description="Helical" evidence="8">
    <location>
        <begin position="281"/>
        <end position="301"/>
    </location>
</feature>
<evidence type="ECO:0000256" key="5">
    <source>
        <dbReference type="ARBA" id="ARBA00023136"/>
    </source>
</evidence>
<dbReference type="PROSITE" id="PS50261">
    <property type="entry name" value="G_PROTEIN_RECEP_F2_4"/>
    <property type="match status" value="1"/>
</dbReference>
<keyword evidence="4 8" id="KW-1133">Transmembrane helix</keyword>
<dbReference type="Pfam" id="PF00002">
    <property type="entry name" value="7tm_2"/>
    <property type="match status" value="1"/>
</dbReference>
<comment type="subcellular location">
    <subcellularLocation>
        <location evidence="1">Membrane</location>
        <topology evidence="1">Multi-pass membrane protein</topology>
    </subcellularLocation>
</comment>
<evidence type="ECO:0000256" key="7">
    <source>
        <dbReference type="ARBA" id="ARBA00023180"/>
    </source>
</evidence>
<keyword evidence="7" id="KW-0325">Glycoprotein</keyword>
<evidence type="ECO:0000259" key="9">
    <source>
        <dbReference type="PROSITE" id="PS50261"/>
    </source>
</evidence>
<sequence>CKAGYWGDQCDKTCNSGCVDGTCNRDDGQCQCAPGWREPSCAEVESWTECDAIAGVENFLNQTTFMTNQTVVENVVQDLSQVMDVPTSQLGQENVGQRLLNVIERVSREGALSDGQLTATSPNLVISARAVDSRNFSGLALTAFAREDNHFQDGEVQTYPGTSVPETSDISSLVLPANLLTSLGNVSRIATTVLVDGRLFEAIAPSPDTNESDATEDVDHVRKVNSYVMSASVVGHDEVINLQDPIVLGLVHVNKGYVGTESSTTSEGYRRIQRMNKPSKILVSLCVALALSDLVFVVGMQDYTLKHPAACKAVSMLLHFCLLSSMCWMLMEAFYMYLSFVRVFRTSSTDIILKFSCFAWGVPVLIVAITAGVSTTDSYSPLDSGICWLTGTAFYAAFVGPVCLILLLNLVSFVLVLRVIMGLTDNKHGRAETSQAAQKLRRAIGVVVLLGLTWVFGLLSIEDTSQVVFNYLFAVFNSLQGLFIFLFYCVFNKNTRAIWRRCFRTCVTSRPAGKTTSEGMTFFFFTFKQNQ</sequence>
<reference evidence="10 11" key="1">
    <citation type="journal article" date="2023" name="Sci. Data">
        <title>Genome assembly of the Korean intertidal mud-creeper Batillaria attramentaria.</title>
        <authorList>
            <person name="Patra A.K."/>
            <person name="Ho P.T."/>
            <person name="Jun S."/>
            <person name="Lee S.J."/>
            <person name="Kim Y."/>
            <person name="Won Y.J."/>
        </authorList>
    </citation>
    <scope>NUCLEOTIDE SEQUENCE [LARGE SCALE GENOMIC DNA]</scope>
    <source>
        <strain evidence="10">Wonlab-2016</strain>
    </source>
</reference>
<feature type="transmembrane region" description="Helical" evidence="8">
    <location>
        <begin position="393"/>
        <end position="421"/>
    </location>
</feature>
<comment type="caution">
    <text evidence="10">The sequence shown here is derived from an EMBL/GenBank/DDBJ whole genome shotgun (WGS) entry which is preliminary data.</text>
</comment>
<accession>A0ABD0K4T2</accession>
<evidence type="ECO:0000313" key="10">
    <source>
        <dbReference type="EMBL" id="KAK7481935.1"/>
    </source>
</evidence>
<feature type="transmembrane region" description="Helical" evidence="8">
    <location>
        <begin position="313"/>
        <end position="331"/>
    </location>
</feature>
<evidence type="ECO:0000256" key="3">
    <source>
        <dbReference type="ARBA" id="ARBA00022692"/>
    </source>
</evidence>
<keyword evidence="3 8" id="KW-0812">Transmembrane</keyword>
<evidence type="ECO:0000313" key="11">
    <source>
        <dbReference type="Proteomes" id="UP001519460"/>
    </source>
</evidence>
<dbReference type="PRINTS" id="PR00249">
    <property type="entry name" value="GPCRSECRETIN"/>
</dbReference>
<feature type="transmembrane region" description="Helical" evidence="8">
    <location>
        <begin position="442"/>
        <end position="461"/>
    </location>
</feature>
<dbReference type="CDD" id="cd15040">
    <property type="entry name" value="7tmB2_Adhesion"/>
    <property type="match status" value="1"/>
</dbReference>
<keyword evidence="11" id="KW-1185">Reference proteome</keyword>
<evidence type="ECO:0000256" key="8">
    <source>
        <dbReference type="SAM" id="Phobius"/>
    </source>
</evidence>
<dbReference type="FunFam" id="1.20.1070.10:FF:000058">
    <property type="entry name" value="Adhesion G protein-coupled receptor F5"/>
    <property type="match status" value="1"/>
</dbReference>
<dbReference type="GO" id="GO:0016020">
    <property type="term" value="C:membrane"/>
    <property type="evidence" value="ECO:0007669"/>
    <property type="project" value="UniProtKB-SubCell"/>
</dbReference>
<evidence type="ECO:0000256" key="4">
    <source>
        <dbReference type="ARBA" id="ARBA00022989"/>
    </source>
</evidence>
<dbReference type="EMBL" id="JACVVK020000254">
    <property type="protein sequence ID" value="KAK7481935.1"/>
    <property type="molecule type" value="Genomic_DNA"/>
</dbReference>
<dbReference type="PANTHER" id="PTHR45692:SF1">
    <property type="entry name" value="G-PROTEIN COUPLED RECEPTORS FAMILY 2 PROFILE 2 DOMAIN-CONTAINING PROTEIN"/>
    <property type="match status" value="1"/>
</dbReference>
<dbReference type="Proteomes" id="UP001519460">
    <property type="component" value="Unassembled WGS sequence"/>
</dbReference>
<dbReference type="InterPro" id="IPR000832">
    <property type="entry name" value="GPCR_2_secretin-like"/>
</dbReference>
<evidence type="ECO:0000256" key="1">
    <source>
        <dbReference type="ARBA" id="ARBA00004141"/>
    </source>
</evidence>
<gene>
    <name evidence="10" type="ORF">BaRGS_00026843</name>
</gene>
<dbReference type="Gene3D" id="2.60.220.50">
    <property type="match status" value="1"/>
</dbReference>
<dbReference type="SUPFAM" id="SSF81321">
    <property type="entry name" value="Family A G protein-coupled receptor-like"/>
    <property type="match status" value="1"/>
</dbReference>
<keyword evidence="5 8" id="KW-0472">Membrane</keyword>
<dbReference type="InterPro" id="IPR046338">
    <property type="entry name" value="GAIN_dom_sf"/>
</dbReference>
<dbReference type="Gene3D" id="1.20.1070.10">
    <property type="entry name" value="Rhodopsin 7-helix transmembrane proteins"/>
    <property type="match status" value="1"/>
</dbReference>
<dbReference type="InterPro" id="IPR017981">
    <property type="entry name" value="GPCR_2-like_7TM"/>
</dbReference>
<feature type="non-terminal residue" evidence="10">
    <location>
        <position position="1"/>
    </location>
</feature>
<proteinExistence type="inferred from homology"/>
<comment type="similarity">
    <text evidence="2">Belongs to the G-protein coupled receptor 2 family. Adhesion G-protein coupled receptor (ADGR) subfamily.</text>
</comment>
<dbReference type="AlphaFoldDB" id="A0ABD0K4T2"/>
<organism evidence="10 11">
    <name type="scientific">Batillaria attramentaria</name>
    <dbReference type="NCBI Taxonomy" id="370345"/>
    <lineage>
        <taxon>Eukaryota</taxon>
        <taxon>Metazoa</taxon>
        <taxon>Spiralia</taxon>
        <taxon>Lophotrochozoa</taxon>
        <taxon>Mollusca</taxon>
        <taxon>Gastropoda</taxon>
        <taxon>Caenogastropoda</taxon>
        <taxon>Sorbeoconcha</taxon>
        <taxon>Cerithioidea</taxon>
        <taxon>Batillariidae</taxon>
        <taxon>Batillaria</taxon>
    </lineage>
</organism>
<feature type="transmembrane region" description="Helical" evidence="8">
    <location>
        <begin position="351"/>
        <end position="373"/>
    </location>
</feature>
<evidence type="ECO:0000256" key="2">
    <source>
        <dbReference type="ARBA" id="ARBA00007343"/>
    </source>
</evidence>
<protein>
    <recommendedName>
        <fullName evidence="9">G-protein coupled receptors family 2 profile 2 domain-containing protein</fullName>
    </recommendedName>
</protein>
<evidence type="ECO:0000256" key="6">
    <source>
        <dbReference type="ARBA" id="ARBA00023157"/>
    </source>
</evidence>
<feature type="domain" description="G-protein coupled receptors family 2 profile 2" evidence="9">
    <location>
        <begin position="269"/>
        <end position="492"/>
    </location>
</feature>
<keyword evidence="6" id="KW-1015">Disulfide bond</keyword>
<feature type="transmembrane region" description="Helical" evidence="8">
    <location>
        <begin position="467"/>
        <end position="491"/>
    </location>
</feature>